<dbReference type="Pfam" id="PF18451">
    <property type="entry name" value="CdiA_C"/>
    <property type="match status" value="1"/>
</dbReference>
<dbReference type="Pfam" id="PF03534">
    <property type="entry name" value="SpvB"/>
    <property type="match status" value="1"/>
</dbReference>
<evidence type="ECO:0000313" key="7">
    <source>
        <dbReference type="EMBL" id="SDG36968.1"/>
    </source>
</evidence>
<dbReference type="NCBIfam" id="TIGR03696">
    <property type="entry name" value="Rhs_assc_core"/>
    <property type="match status" value="1"/>
</dbReference>
<dbReference type="PANTHER" id="PTHR32305:SF15">
    <property type="entry name" value="PROTEIN RHSA-RELATED"/>
    <property type="match status" value="1"/>
</dbReference>
<keyword evidence="3" id="KW-0843">Virulence</keyword>
<evidence type="ECO:0000259" key="5">
    <source>
        <dbReference type="Pfam" id="PF12256"/>
    </source>
</evidence>
<dbReference type="InterPro" id="IPR050708">
    <property type="entry name" value="T6SS_VgrG/RHS"/>
</dbReference>
<keyword evidence="8" id="KW-1185">Reference proteome</keyword>
<dbReference type="Pfam" id="PF05593">
    <property type="entry name" value="RHS_repeat"/>
    <property type="match status" value="2"/>
</dbReference>
<name>A0A1G7TNR0_9FLAO</name>
<evidence type="ECO:0000256" key="4">
    <source>
        <dbReference type="SAM" id="MobiDB-lite"/>
    </source>
</evidence>
<dbReference type="InterPro" id="IPR028994">
    <property type="entry name" value="Integrin_alpha_N"/>
</dbReference>
<dbReference type="STRING" id="454006.SAMN05421825_3176"/>
<feature type="domain" description="Insecticide toxin TcdB middle/N-terminal" evidence="5">
    <location>
        <begin position="1906"/>
        <end position="2027"/>
    </location>
</feature>
<dbReference type="InterPro" id="IPR022045">
    <property type="entry name" value="TcdB_toxin_mid/N"/>
</dbReference>
<feature type="compositionally biased region" description="Polar residues" evidence="4">
    <location>
        <begin position="49"/>
        <end position="76"/>
    </location>
</feature>
<dbReference type="SUPFAM" id="SSF69318">
    <property type="entry name" value="Integrin alpha N-terminal domain"/>
    <property type="match status" value="1"/>
</dbReference>
<dbReference type="InterPro" id="IPR006530">
    <property type="entry name" value="YD"/>
</dbReference>
<sequence>MKPNIFSYIRNQKKLVRFVIFFISWTQVYGYSYASYLGSPESGSKNSYNGYNYSPKTKGGSNDSGPAVSETRNNPLSGKIEQPNGNASFSVPAKTISNTNVSSEPFSSVYYNSDIKEGIIGKDKDHPIDQVFDNIFNITVDELPKGGTVTLEYDLFGVSDYSGISKVVNDERFSGGSSTQHNQSWAHQSEPVKPGTLVKGLNTILFTISPDANYTYRVKNVRFKIASSKNSITYDNNVNRSLSGTITKEFFKGQKQNFSIGNAGLETIAGSISENTVFSITPLEVLDIPALSPEMVNVTSENAGYRFLPHGEHFKVPAKVTLGYDKNKIPAGYTERDIKTYFFDRVLKKWIALEKDSLVSDKKILVSKTTHFTDMINGIIKVPESPETGSYAPNSIKDIKAADPVSGIVSLSAPAPNNQGSVNTSFPIKLPAGRQGMQPSLSVNYNSDGGNGWMGMGWDLSVPAVTIDTRWGVPTYDQTVETELYTLGGEQLAFEASSGVYAMPNRNEGFEKNRTSDRQFHPRIEGAYNKIIRKGTNPKDYVWIVISKDGTRSYFGGDEAGIKQDYVLKDADGNIGHWALYKTVDTNKNYLEYFYDRTPYSGSTANGGQQIYPSRIDYTLHETDNPPKHYSVTFSTDSDREDVQIDGRLGFLKVVSKRLTGINVSYGTEKVRSYQFSYVTGAFKKQLLSDIKELDAADQEFYTNKIEYNQVPSQIFGTPQTWTAPDIANFSGLAQSLQGGYSLLSGNYSSNLGGNFRIGVGIGDVTAIVPDDKAILSFNKGTFGALGGYSRGNSKTQIMAIDIDGDNLPDRVYMQDDGIYYSKNMSKAENGAQSFGAKIKLNSLSNIGKSSSDTWNVGLSATFGSADVGFDYSNSTSSTKSYFMDFNNDQLIDFVKDGKVYFNSIVGGIPTFNPDSGVTPYPINITSSGAQPSTSLFDDNDKAEKKTMLEQNPLHDVVRVWVAPRTGTVTVKNSFNLQNVQCGADEDCSLADGVAVSFQYKTDMPLVQNINAGDYNIYSFTDQVININKGEKLYFRISSKYNGALDQVNWNPEVTYNTSISPAVDSDNRNLDRYDSFEDFVNTTPRSAKANDPSVATSGYIASADGTLNLMLSKPIALSDNAEISVSIDGISYDFPISQSDIYNDTVVNSTALSVNQEQKVVVKVRTSTQIDWTKFKLIPEFTETATGKRTFLPVEYTMYNNRGEFYTYQPTGADIGKKILVKTSSLPNFNNRNGRVVISAKFRNRLLTKTTYEVINNNNTVVTTYGTPYTLTSADIASSELIYLETTVDSDDPDFINTINSINGQLVSSDLNYINEPNNLSLQLPNANSTSHSDGTIVISQASTLYFVLNNYAANTSAILSITDTATGTGVPFPNGTLSGQPGLPTSTTASLPPGIYTYNLNFFQGSNPSANTQIFITNGGSETNMVSFSNTPPHKPILTPQSITTALGSNEYDNRFGSLYRGWGGFILNGNNPAKSTIVEAYDLNSNFANAGTAAEMKVDEAGLKLSDAYGTSTTTNPTINYPTTDANGNVIINNNDSSLSQNYFLTVSSNINNTDKGRLEDVDPAIYISQNVINVSRLNIRDIDNNFVNNTLSQSPGSELNAPNLKSRNQSVSDKFGVNIGLSIGQSRSIFNENKSLRSLIDFNGDGFPDDFAKTNVKLSNPIGFLSSNSKEVGSEFISKADFLGVSAGYSFKHASSAPTRWGIFPMPGVALGTLVLPLAKEVSTTVSINTNLDIYNNQRSKQAFVDINGDGLPDKFNDGNFELNVGNQLVNNESWGTGEVSTNKDFGKGAGLGISLFKGSFEGGINTNTNTSTTQNELLDINGDGINDNIEYNGSGATVTFNKGNGFTGGETASVNSKSIVETLSLGGNVGFTIPITIIVPPSTIGVKLMISAGVSAGEAAGKTKSSFKDMNGDGYLDYVTSDDANNVTVSLNQIGITNLLKKVTLPTGGSWEVTYERKGNTYEMPQSRYVMTSVIVKDGFAQDDQFKPGVSKITVSYNNPYHSRRERTFYGFNEVRIDQINTANGGANATQVFRYTVQHFNNSSYFLKGSLLDETLFDASNRKWTETINTITARALSNTNLPIALPTYEAEKALTNYAYFVTANKTVSNFYEGQTTAGKSTYSESLAYDNYGNLTGYRDYGDQQIGSNDILNSIIEYQITDSGTDYMILPNAVINGATGVLRERVASYDPKGNLMSITMTGGGNPMYSYQYDIYGNISKATLPQNANGETFWHQYTYDNDLKTYPVAVEDAFGYSSSTEYDYRFGVPAFTTDMNLQPTQYTYDAKGRLTTVTGPYELFNDIPWTIQMEYHPVTNAPVDATTAQSYAVTKHYDPEIAGNTINTVSIADGLGTAIQLKKTAVIYDSQALKGQYIVSGKVVQDAFGRALKSYYPTVGLVNNFYDPSVDNIEPTTSTYDVLDRVLTTRLPGEQLFSKVQYDFGNDRLGRKMFHTQFTDELGSIKHNFADIKGRTTTVHEESNTGDIVTSFTHDAIGELLQVKDVENHLTASIYDDLGRRVSITQPDNGTSTFTYDPAGNPTSKTTAENETVTYQYDYNRLKGITYPNYPENNVAYYYGQAQNASAADDNAVGRLWYQTDASGTQRLKYGKLGELTSQRRSVATPDAGIFWYGTEWEYDTWNRVKNITYPDGEKLTYSYNRAGNLNNMVSVKDGHSRILVRNIGYDKFEQRVYLRYGNDTETTYEYENERRRLLKMNVENSTRSFMDNLYQYDVVSNVLQTHNNAPAAPAGLLGGGTNYAYGYDDLYRLTSANGNWKGKTDIGTDLRHRYTYTMAYDNMHNVMSKVQKHETAPGNTGNDWTARYDTSYMLNYKYEGSQPHAPSTIIDQPNIVPTTTCCDPNDPGVKFMHYAYDAKGNPTGINKETCTVTEAATTHIWDEENRLQAVDTNPSTPEADGIAMYTYDAGGERIMKQVYAGSYTIRTPFGPIEVPYYTYTLYPNGLVSMNLSFDRRGNTYRRNYTKHYYAGTQRISGALGSSVAVGDFNCNWLIIPFGAGGAPINEKDVALQKAQTAKEHTKNMLERFGINGADYGQGGGYDGDYCATDFSGQEELDVYWYHPDHLGSSSFITGIDGEVNQNIEYFPSGETFVENHLNSYNVPYKFNSKELDDETGYYYYGARYYNPRTSLWLNVDPLASYNPIMEIEHYIDGQHNGGVYNSGNLNPYIYCYQNPVIYVDPNGKQSYFMTPPSNGGEAFGRFFKGFGNFFKDSYQGAKFSITNGYYINWGTPAQMQLARQNMMNSANAFAVSITSGEALKSIGEALQTPEGWGYATAMISTFVVAKRLNASIGSGSLTISEGSFSASEISAARYMAGRGSKVILRDVIEGGAQGRTSDLLVDGLTYDVYTPKTSSVKSIVSAIRSKNSQAQGIVVDLSESSLKPSDLNNILKRVQGAGAKNIKDIVVMPKK</sequence>
<dbReference type="NCBIfam" id="TIGR01643">
    <property type="entry name" value="YD_repeat_2x"/>
    <property type="match status" value="2"/>
</dbReference>
<dbReference type="GO" id="GO:0005576">
    <property type="term" value="C:extracellular region"/>
    <property type="evidence" value="ECO:0007669"/>
    <property type="project" value="UniProtKB-SubCell"/>
</dbReference>
<dbReference type="GO" id="GO:0005737">
    <property type="term" value="C:cytoplasm"/>
    <property type="evidence" value="ECO:0007669"/>
    <property type="project" value="InterPro"/>
</dbReference>
<reference evidence="8" key="1">
    <citation type="submission" date="2016-10" db="EMBL/GenBank/DDBJ databases">
        <authorList>
            <person name="Varghese N."/>
            <person name="Submissions S."/>
        </authorList>
    </citation>
    <scope>NUCLEOTIDE SEQUENCE [LARGE SCALE GENOMIC DNA]</scope>
    <source>
        <strain evidence="8">DSM 19684</strain>
    </source>
</reference>
<feature type="domain" description="tRNA nuclease CdiA C-terminal" evidence="6">
    <location>
        <begin position="3351"/>
        <end position="3424"/>
    </location>
</feature>
<dbReference type="InterPro" id="IPR040559">
    <property type="entry name" value="CdiA_C"/>
</dbReference>
<dbReference type="Proteomes" id="UP000199203">
    <property type="component" value="Unassembled WGS sequence"/>
</dbReference>
<protein>
    <submittedName>
        <fullName evidence="7">RHS repeat-associated core domain-containing protein</fullName>
    </submittedName>
</protein>
<dbReference type="InterPro" id="IPR022385">
    <property type="entry name" value="Rhs_assc_core"/>
</dbReference>
<dbReference type="InterPro" id="IPR003284">
    <property type="entry name" value="Sal_SpvB"/>
</dbReference>
<organism evidence="7 8">
    <name type="scientific">Epilithonimonas hungarica</name>
    <dbReference type="NCBI Taxonomy" id="454006"/>
    <lineage>
        <taxon>Bacteria</taxon>
        <taxon>Pseudomonadati</taxon>
        <taxon>Bacteroidota</taxon>
        <taxon>Flavobacteriia</taxon>
        <taxon>Flavobacteriales</taxon>
        <taxon>Weeksellaceae</taxon>
        <taxon>Chryseobacterium group</taxon>
        <taxon>Epilithonimonas</taxon>
    </lineage>
</organism>
<dbReference type="InterPro" id="IPR031325">
    <property type="entry name" value="RHS_repeat"/>
</dbReference>
<comment type="subcellular location">
    <subcellularLocation>
        <location evidence="1">Secreted</location>
    </subcellularLocation>
</comment>
<keyword evidence="2" id="KW-0964">Secreted</keyword>
<evidence type="ECO:0000256" key="3">
    <source>
        <dbReference type="ARBA" id="ARBA00023026"/>
    </source>
</evidence>
<feature type="region of interest" description="Disordered" evidence="4">
    <location>
        <begin position="49"/>
        <end position="91"/>
    </location>
</feature>
<evidence type="ECO:0000256" key="2">
    <source>
        <dbReference type="ARBA" id="ARBA00022525"/>
    </source>
</evidence>
<accession>A0A1G7TNR0</accession>
<gene>
    <name evidence="7" type="ORF">SAMN05421825_3176</name>
</gene>
<evidence type="ECO:0000259" key="6">
    <source>
        <dbReference type="Pfam" id="PF18451"/>
    </source>
</evidence>
<evidence type="ECO:0000256" key="1">
    <source>
        <dbReference type="ARBA" id="ARBA00004613"/>
    </source>
</evidence>
<dbReference type="Pfam" id="PF12256">
    <property type="entry name" value="TcdB_toxin_midN"/>
    <property type="match status" value="1"/>
</dbReference>
<dbReference type="Gene3D" id="2.180.10.10">
    <property type="entry name" value="RHS repeat-associated core"/>
    <property type="match status" value="2"/>
</dbReference>
<dbReference type="PANTHER" id="PTHR32305">
    <property type="match status" value="1"/>
</dbReference>
<dbReference type="CDD" id="cd20727">
    <property type="entry name" value="CDI_toxin_Bp_tRNase-like"/>
    <property type="match status" value="1"/>
</dbReference>
<dbReference type="RefSeq" id="WP_089874416.1">
    <property type="nucleotide sequence ID" value="NZ_FNBH01000004.1"/>
</dbReference>
<proteinExistence type="predicted"/>
<dbReference type="OrthoDB" id="9765204at2"/>
<evidence type="ECO:0000313" key="8">
    <source>
        <dbReference type="Proteomes" id="UP000199203"/>
    </source>
</evidence>
<dbReference type="Gene3D" id="3.40.1350.120">
    <property type="match status" value="1"/>
</dbReference>
<dbReference type="EMBL" id="FNBH01000004">
    <property type="protein sequence ID" value="SDG36968.1"/>
    <property type="molecule type" value="Genomic_DNA"/>
</dbReference>